<evidence type="ECO:0000313" key="3">
    <source>
        <dbReference type="Proteomes" id="UP000664940"/>
    </source>
</evidence>
<name>A0A834AS71_9CHIR</name>
<organism evidence="2 3">
    <name type="scientific">Phyllostomus discolor</name>
    <name type="common">pale spear-nosed bat</name>
    <dbReference type="NCBI Taxonomy" id="89673"/>
    <lineage>
        <taxon>Eukaryota</taxon>
        <taxon>Metazoa</taxon>
        <taxon>Chordata</taxon>
        <taxon>Craniata</taxon>
        <taxon>Vertebrata</taxon>
        <taxon>Euteleostomi</taxon>
        <taxon>Mammalia</taxon>
        <taxon>Eutheria</taxon>
        <taxon>Laurasiatheria</taxon>
        <taxon>Chiroptera</taxon>
        <taxon>Yangochiroptera</taxon>
        <taxon>Phyllostomidae</taxon>
        <taxon>Phyllostominae</taxon>
        <taxon>Phyllostomus</taxon>
    </lineage>
</organism>
<gene>
    <name evidence="2" type="ORF">HJG60_010555</name>
</gene>
<comment type="caution">
    <text evidence="2">The sequence shown here is derived from an EMBL/GenBank/DDBJ whole genome shotgun (WGS) entry which is preliminary data.</text>
</comment>
<proteinExistence type="predicted"/>
<sequence>MWEKARGLCFSPQKEQGQRTPYLPAPHPHCSLLSLEHPSSPPSSVGPKPLLCNRMSHRHYHCAPPALPHHDNLSHWLRCGAANPGTRLPSPASLCTKGMQGRGCAPGTWAPPFPAPHRGLACSVFSAPGTSSGGQGWGWGRELPSPFPEKPLKNVYMPNRM</sequence>
<protein>
    <submittedName>
        <fullName evidence="2">Uncharacterized protein</fullName>
    </submittedName>
</protein>
<evidence type="ECO:0000256" key="1">
    <source>
        <dbReference type="SAM" id="MobiDB-lite"/>
    </source>
</evidence>
<feature type="region of interest" description="Disordered" evidence="1">
    <location>
        <begin position="1"/>
        <end position="20"/>
    </location>
</feature>
<accession>A0A834AS71</accession>
<reference evidence="2 3" key="1">
    <citation type="journal article" date="2020" name="Nature">
        <title>Six reference-quality genomes reveal evolution of bat adaptations.</title>
        <authorList>
            <person name="Jebb D."/>
            <person name="Huang Z."/>
            <person name="Pippel M."/>
            <person name="Hughes G.M."/>
            <person name="Lavrichenko K."/>
            <person name="Devanna P."/>
            <person name="Winkler S."/>
            <person name="Jermiin L.S."/>
            <person name="Skirmuntt E.C."/>
            <person name="Katzourakis A."/>
            <person name="Burkitt-Gray L."/>
            <person name="Ray D.A."/>
            <person name="Sullivan K.A.M."/>
            <person name="Roscito J.G."/>
            <person name="Kirilenko B.M."/>
            <person name="Davalos L.M."/>
            <person name="Corthals A.P."/>
            <person name="Power M.L."/>
            <person name="Jones G."/>
            <person name="Ransome R.D."/>
            <person name="Dechmann D.K.N."/>
            <person name="Locatelli A.G."/>
            <person name="Puechmaille S.J."/>
            <person name="Fedrigo O."/>
            <person name="Jarvis E.D."/>
            <person name="Hiller M."/>
            <person name="Vernes S.C."/>
            <person name="Myers E.W."/>
            <person name="Teeling E.C."/>
        </authorList>
    </citation>
    <scope>NUCLEOTIDE SEQUENCE [LARGE SCALE GENOMIC DNA]</scope>
    <source>
        <strain evidence="2">Bat1K_MPI-CBG_1</strain>
    </source>
</reference>
<dbReference type="EMBL" id="JABVXQ010000004">
    <property type="protein sequence ID" value="KAF6114590.1"/>
    <property type="molecule type" value="Genomic_DNA"/>
</dbReference>
<dbReference type="AlphaFoldDB" id="A0A834AS71"/>
<dbReference type="Proteomes" id="UP000664940">
    <property type="component" value="Unassembled WGS sequence"/>
</dbReference>
<evidence type="ECO:0000313" key="2">
    <source>
        <dbReference type="EMBL" id="KAF6114590.1"/>
    </source>
</evidence>